<reference evidence="1" key="1">
    <citation type="submission" date="2022-06" db="EMBL/GenBank/DDBJ databases">
        <title>Novel species in genus Dyadobacter.</title>
        <authorList>
            <person name="Ma C."/>
        </authorList>
    </citation>
    <scope>NUCLEOTIDE SEQUENCE</scope>
    <source>
        <strain evidence="1">CY22</strain>
    </source>
</reference>
<dbReference type="RefSeq" id="WP_235158580.1">
    <property type="nucleotide sequence ID" value="NZ_CP098805.1"/>
</dbReference>
<organism evidence="1 2">
    <name type="scientific">Dyadobacter chenhuakuii</name>
    <dbReference type="NCBI Taxonomy" id="2909339"/>
    <lineage>
        <taxon>Bacteria</taxon>
        <taxon>Pseudomonadati</taxon>
        <taxon>Bacteroidota</taxon>
        <taxon>Cytophagia</taxon>
        <taxon>Cytophagales</taxon>
        <taxon>Spirosomataceae</taxon>
        <taxon>Dyadobacter</taxon>
    </lineage>
</organism>
<keyword evidence="2" id="KW-1185">Reference proteome</keyword>
<name>A0ABY4XQ83_9BACT</name>
<evidence type="ECO:0000313" key="2">
    <source>
        <dbReference type="Proteomes" id="UP001055420"/>
    </source>
</evidence>
<dbReference type="Proteomes" id="UP001055420">
    <property type="component" value="Chromosome"/>
</dbReference>
<gene>
    <name evidence="1" type="ORF">NFI80_05955</name>
</gene>
<protein>
    <submittedName>
        <fullName evidence="1">Uncharacterized protein</fullName>
    </submittedName>
</protein>
<accession>A0ABY4XQ83</accession>
<proteinExistence type="predicted"/>
<dbReference type="EMBL" id="CP098805">
    <property type="protein sequence ID" value="USJ32280.1"/>
    <property type="molecule type" value="Genomic_DNA"/>
</dbReference>
<evidence type="ECO:0000313" key="1">
    <source>
        <dbReference type="EMBL" id="USJ32280.1"/>
    </source>
</evidence>
<sequence length="131" mass="15122">MNSLTRQWIGLGLLTLMLVKAWLIPLVCLDYELRKEYIAKTLCVNRNQPITVCYGKCYLANKLAAASQQQERQAEQDYIASLIYQVMDINSFKSFDYSPTSFLLLDKADYSYQSSFIDRLFIGSIFRPPLV</sequence>